<reference evidence="3" key="1">
    <citation type="submission" date="2025-08" db="UniProtKB">
        <authorList>
            <consortium name="RefSeq"/>
        </authorList>
    </citation>
    <scope>IDENTIFICATION</scope>
</reference>
<protein>
    <submittedName>
        <fullName evidence="3">Uncharacterized protein LOC105361476 isoform X1</fullName>
    </submittedName>
</protein>
<evidence type="ECO:0000256" key="1">
    <source>
        <dbReference type="SAM" id="SignalP"/>
    </source>
</evidence>
<evidence type="ECO:0000313" key="3">
    <source>
        <dbReference type="RefSeq" id="XP_011496969.1"/>
    </source>
</evidence>
<evidence type="ECO:0000313" key="2">
    <source>
        <dbReference type="Proteomes" id="UP000695007"/>
    </source>
</evidence>
<dbReference type="RefSeq" id="XP_011496969.1">
    <property type="nucleotide sequence ID" value="XM_011498667.1"/>
</dbReference>
<dbReference type="KEGG" id="csol:105361476"/>
<proteinExistence type="predicted"/>
<keyword evidence="1" id="KW-0732">Signal</keyword>
<sequence>MRHWLAFLALFIATPLQELEAQPFAHNIGGQPRKKANNIRNKNVNIIVNMDPKQIASELWNVIKEHLGTASAKDAAVTMREIESVITPVVNPSRRGGVIPVTQIADDLETITRRLIINENPSIDPMKLETITKEVSSDLMASLQSFWYGVNIDDKESKRKKSIDSQNNNGNDHYVDLRVKIEKNDLANAILEL</sequence>
<feature type="signal peptide" evidence="1">
    <location>
        <begin position="1"/>
        <end position="21"/>
    </location>
</feature>
<gene>
    <name evidence="3" type="primary">LOC105361476</name>
</gene>
<dbReference type="GeneID" id="105361476"/>
<dbReference type="AlphaFoldDB" id="A0AAJ6YF74"/>
<dbReference type="Proteomes" id="UP000695007">
    <property type="component" value="Unplaced"/>
</dbReference>
<accession>A0AAJ6YF74</accession>
<organism evidence="2 3">
    <name type="scientific">Ceratosolen solmsi marchali</name>
    <dbReference type="NCBI Taxonomy" id="326594"/>
    <lineage>
        <taxon>Eukaryota</taxon>
        <taxon>Metazoa</taxon>
        <taxon>Ecdysozoa</taxon>
        <taxon>Arthropoda</taxon>
        <taxon>Hexapoda</taxon>
        <taxon>Insecta</taxon>
        <taxon>Pterygota</taxon>
        <taxon>Neoptera</taxon>
        <taxon>Endopterygota</taxon>
        <taxon>Hymenoptera</taxon>
        <taxon>Apocrita</taxon>
        <taxon>Proctotrupomorpha</taxon>
        <taxon>Chalcidoidea</taxon>
        <taxon>Agaonidae</taxon>
        <taxon>Agaoninae</taxon>
        <taxon>Ceratosolen</taxon>
    </lineage>
</organism>
<name>A0AAJ6YF74_9HYME</name>
<feature type="chain" id="PRO_5042561716" evidence="1">
    <location>
        <begin position="22"/>
        <end position="193"/>
    </location>
</feature>
<keyword evidence="2" id="KW-1185">Reference proteome</keyword>